<comment type="caution">
    <text evidence="2">The sequence shown here is derived from an EMBL/GenBank/DDBJ whole genome shotgun (WGS) entry which is preliminary data.</text>
</comment>
<evidence type="ECO:0000313" key="2">
    <source>
        <dbReference type="EMBL" id="KAK0720290.1"/>
    </source>
</evidence>
<dbReference type="AlphaFoldDB" id="A0AA40DYF2"/>
<reference evidence="2" key="1">
    <citation type="submission" date="2023-06" db="EMBL/GenBank/DDBJ databases">
        <title>Genome-scale phylogeny and comparative genomics of the fungal order Sordariales.</title>
        <authorList>
            <consortium name="Lawrence Berkeley National Laboratory"/>
            <person name="Hensen N."/>
            <person name="Bonometti L."/>
            <person name="Westerberg I."/>
            <person name="Brannstrom I.O."/>
            <person name="Guillou S."/>
            <person name="Cros-Aarteil S."/>
            <person name="Calhoun S."/>
            <person name="Haridas S."/>
            <person name="Kuo A."/>
            <person name="Mondo S."/>
            <person name="Pangilinan J."/>
            <person name="Riley R."/>
            <person name="Labutti K."/>
            <person name="Andreopoulos B."/>
            <person name="Lipzen A."/>
            <person name="Chen C."/>
            <person name="Yanf M."/>
            <person name="Daum C."/>
            <person name="Ng V."/>
            <person name="Clum A."/>
            <person name="Steindorff A."/>
            <person name="Ohm R."/>
            <person name="Martin F."/>
            <person name="Silar P."/>
            <person name="Natvig D."/>
            <person name="Lalanne C."/>
            <person name="Gautier V."/>
            <person name="Ament-Velasquez S.L."/>
            <person name="Kruys A."/>
            <person name="Hutchinson M.I."/>
            <person name="Powell A.J."/>
            <person name="Barry K."/>
            <person name="Miller A.N."/>
            <person name="Grigoriev I.V."/>
            <person name="Debuchy R."/>
            <person name="Gladieux P."/>
            <person name="Thoren M.H."/>
            <person name="Johannesson H."/>
        </authorList>
    </citation>
    <scope>NUCLEOTIDE SEQUENCE</scope>
    <source>
        <strain evidence="2">SMH4607-1</strain>
    </source>
</reference>
<proteinExistence type="predicted"/>
<organism evidence="2 3">
    <name type="scientific">Lasiosphaeris hirsuta</name>
    <dbReference type="NCBI Taxonomy" id="260670"/>
    <lineage>
        <taxon>Eukaryota</taxon>
        <taxon>Fungi</taxon>
        <taxon>Dikarya</taxon>
        <taxon>Ascomycota</taxon>
        <taxon>Pezizomycotina</taxon>
        <taxon>Sordariomycetes</taxon>
        <taxon>Sordariomycetidae</taxon>
        <taxon>Sordariales</taxon>
        <taxon>Lasiosphaeriaceae</taxon>
        <taxon>Lasiosphaeris</taxon>
    </lineage>
</organism>
<protein>
    <recommendedName>
        <fullName evidence="4">C2H2-type domain-containing protein</fullName>
    </recommendedName>
</protein>
<keyword evidence="3" id="KW-1185">Reference proteome</keyword>
<name>A0AA40DYF2_9PEZI</name>
<evidence type="ECO:0008006" key="4">
    <source>
        <dbReference type="Google" id="ProtNLM"/>
    </source>
</evidence>
<gene>
    <name evidence="2" type="ORF">B0H67DRAFT_643564</name>
</gene>
<dbReference type="Gene3D" id="3.30.160.60">
    <property type="entry name" value="Classic Zinc Finger"/>
    <property type="match status" value="1"/>
</dbReference>
<accession>A0AA40DYF2</accession>
<evidence type="ECO:0000313" key="3">
    <source>
        <dbReference type="Proteomes" id="UP001172102"/>
    </source>
</evidence>
<sequence>MDPYHQYATYEDLIPPGIGTHGFNGPRDGSQDSFTPGMGLISPNNYPDDHDYHGSDLEGYALGSAQNYRDDMNDAQELEVYSSGYTYGWATRALSSRTPDDSEGFSTIDIEYHRYGEVQPTDEEFEAPFDMSTPGQQSKPTPTAAKKDLLECKGCDHKAFARSADLERHNKMVHISKDNKRRYSCDYRKCLRYNQPFFRRDHFRDHLRDFHKEDLPRRGAKAGSDQWWKTRAPGAIYDGWWRCNRCLAHRVDTDRDGYVCPGCGDRCEMERQKYRELELRGHCG</sequence>
<dbReference type="Proteomes" id="UP001172102">
    <property type="component" value="Unassembled WGS sequence"/>
</dbReference>
<dbReference type="EMBL" id="JAUKUA010000003">
    <property type="protein sequence ID" value="KAK0720290.1"/>
    <property type="molecule type" value="Genomic_DNA"/>
</dbReference>
<feature type="region of interest" description="Disordered" evidence="1">
    <location>
        <begin position="20"/>
        <end position="53"/>
    </location>
</feature>
<evidence type="ECO:0000256" key="1">
    <source>
        <dbReference type="SAM" id="MobiDB-lite"/>
    </source>
</evidence>